<organism evidence="2 3">
    <name type="scientific">Pseudaeromonas paramecii</name>
    <dbReference type="NCBI Taxonomy" id="2138166"/>
    <lineage>
        <taxon>Bacteria</taxon>
        <taxon>Pseudomonadati</taxon>
        <taxon>Pseudomonadota</taxon>
        <taxon>Gammaproteobacteria</taxon>
        <taxon>Aeromonadales</taxon>
        <taxon>Aeromonadaceae</taxon>
        <taxon>Pseudaeromonas</taxon>
    </lineage>
</organism>
<dbReference type="Proteomes" id="UP001501321">
    <property type="component" value="Unassembled WGS sequence"/>
</dbReference>
<keyword evidence="3" id="KW-1185">Reference proteome</keyword>
<protein>
    <recommendedName>
        <fullName evidence="4">Competence protein CoiA</fullName>
    </recommendedName>
</protein>
<sequence>MGLFNKIPFAVRMADNRIVSIEEVPRGLACECRCPSCDARLVARKGDVNEHHFAHHDSSVELCEFAFETSIRLMLLEILGQIRSISTPDYLWCQKRIIEGRTKVDLIFDLDLSQANQSPHFVYKIPQSEDYRIGLYLPAAGQNAPPVWLDEFIAKDPRMGILQLNYGAIGEQLFRDHNNEYIAKLISIVQTSSLALRWLYHPRYQAQVARYQQQEEEKRQQELKEQQARLQQYRILKAQQEEQALQAQSRLQQAYQILERRPYGSDQDWTPLSSADVGEHTADMSHTRYCRICGEPLDHPSPTGYCNNARCIAARRKSGIRF</sequence>
<dbReference type="RefSeq" id="WP_345012179.1">
    <property type="nucleotide sequence ID" value="NZ_BAABFC010000012.1"/>
</dbReference>
<keyword evidence="1" id="KW-0175">Coiled coil</keyword>
<evidence type="ECO:0000313" key="3">
    <source>
        <dbReference type="Proteomes" id="UP001501321"/>
    </source>
</evidence>
<dbReference type="EMBL" id="BAABFC010000012">
    <property type="protein sequence ID" value="GAA4498775.1"/>
    <property type="molecule type" value="Genomic_DNA"/>
</dbReference>
<reference evidence="3" key="1">
    <citation type="journal article" date="2019" name="Int. J. Syst. Evol. Microbiol.">
        <title>The Global Catalogue of Microorganisms (GCM) 10K type strain sequencing project: providing services to taxonomists for standard genome sequencing and annotation.</title>
        <authorList>
            <consortium name="The Broad Institute Genomics Platform"/>
            <consortium name="The Broad Institute Genome Sequencing Center for Infectious Disease"/>
            <person name="Wu L."/>
            <person name="Ma J."/>
        </authorList>
    </citation>
    <scope>NUCLEOTIDE SEQUENCE [LARGE SCALE GENOMIC DNA]</scope>
    <source>
        <strain evidence="3">JCM 32226</strain>
    </source>
</reference>
<comment type="caution">
    <text evidence="2">The sequence shown here is derived from an EMBL/GenBank/DDBJ whole genome shotgun (WGS) entry which is preliminary data.</text>
</comment>
<gene>
    <name evidence="2" type="ORF">GCM10023095_17820</name>
</gene>
<feature type="coiled-coil region" evidence="1">
    <location>
        <begin position="204"/>
        <end position="261"/>
    </location>
</feature>
<name>A0ABP8Q7P7_9GAMM</name>
<accession>A0ABP8Q7P7</accession>
<evidence type="ECO:0000313" key="2">
    <source>
        <dbReference type="EMBL" id="GAA4498775.1"/>
    </source>
</evidence>
<evidence type="ECO:0008006" key="4">
    <source>
        <dbReference type="Google" id="ProtNLM"/>
    </source>
</evidence>
<proteinExistence type="predicted"/>
<evidence type="ECO:0000256" key="1">
    <source>
        <dbReference type="SAM" id="Coils"/>
    </source>
</evidence>